<dbReference type="PANTHER" id="PTHR47894">
    <property type="entry name" value="HTH-TYPE TRANSCRIPTIONAL REGULATOR GADX"/>
    <property type="match status" value="1"/>
</dbReference>
<dbReference type="InterPro" id="IPR020449">
    <property type="entry name" value="Tscrpt_reg_AraC-type_HTH"/>
</dbReference>
<keyword evidence="3" id="KW-0804">Transcription</keyword>
<name>A0AAV3TYE7_9ALTE</name>
<dbReference type="Pfam" id="PF12833">
    <property type="entry name" value="HTH_18"/>
    <property type="match status" value="1"/>
</dbReference>
<dbReference type="AlphaFoldDB" id="A0AAV3TYE7"/>
<evidence type="ECO:0000259" key="4">
    <source>
        <dbReference type="PROSITE" id="PS01124"/>
    </source>
</evidence>
<dbReference type="Pfam" id="PF12625">
    <property type="entry name" value="Arabinose_bd"/>
    <property type="match status" value="1"/>
</dbReference>
<evidence type="ECO:0000256" key="3">
    <source>
        <dbReference type="ARBA" id="ARBA00023163"/>
    </source>
</evidence>
<dbReference type="Gene3D" id="1.10.10.60">
    <property type="entry name" value="Homeodomain-like"/>
    <property type="match status" value="1"/>
</dbReference>
<evidence type="ECO:0000313" key="6">
    <source>
        <dbReference type="Proteomes" id="UP001409585"/>
    </source>
</evidence>
<keyword evidence="2" id="KW-0238">DNA-binding</keyword>
<dbReference type="InterPro" id="IPR009057">
    <property type="entry name" value="Homeodomain-like_sf"/>
</dbReference>
<protein>
    <submittedName>
        <fullName evidence="5">AraC family transcriptional regulator</fullName>
    </submittedName>
</protein>
<keyword evidence="6" id="KW-1185">Reference proteome</keyword>
<sequence length="353" mass="39261">MFFSLETPLMSVPGSNQLRASNLAHYPELIARLGGDSRHILDHHGISPDNIGEDDEFLDCKTFVDLLEYSATSLKQPLLGLQLARLHREHAYGLVAHLCRSAPSVEQALTSFVNFLPMMHSPESDLRVVSGKEVTELRWCEKTSYGDNLQANLQGLYFNLSLISSLVGDEFSPNYLAIPRLFSADDQTVLEAELKCPVRLSQGQSSIAFSSGLLQQKPIGANRAMHSLIKAYLESLKSQHSSNVLTRVSQYIQSSASMSELSLESCADSLGISTRGLQLKLKQDDVKFSQLLQTERFKRAKLMLKDAQIAIAEVADQLGYSEHTSFDRAFKRWAGTTPQRYRAIHAVKNKSAN</sequence>
<dbReference type="Proteomes" id="UP001409585">
    <property type="component" value="Unassembled WGS sequence"/>
</dbReference>
<dbReference type="PRINTS" id="PR00032">
    <property type="entry name" value="HTHARAC"/>
</dbReference>
<dbReference type="PANTHER" id="PTHR47894:SF4">
    <property type="entry name" value="HTH-TYPE TRANSCRIPTIONAL REGULATOR GADX"/>
    <property type="match status" value="1"/>
</dbReference>
<proteinExistence type="predicted"/>
<evidence type="ECO:0000313" key="5">
    <source>
        <dbReference type="EMBL" id="GAA4932462.1"/>
    </source>
</evidence>
<evidence type="ECO:0000256" key="1">
    <source>
        <dbReference type="ARBA" id="ARBA00023015"/>
    </source>
</evidence>
<dbReference type="InterPro" id="IPR032687">
    <property type="entry name" value="AraC-type_N"/>
</dbReference>
<dbReference type="InterPro" id="IPR018060">
    <property type="entry name" value="HTH_AraC"/>
</dbReference>
<accession>A0AAV3TYE7</accession>
<dbReference type="PROSITE" id="PS01124">
    <property type="entry name" value="HTH_ARAC_FAMILY_2"/>
    <property type="match status" value="1"/>
</dbReference>
<evidence type="ECO:0000256" key="2">
    <source>
        <dbReference type="ARBA" id="ARBA00023125"/>
    </source>
</evidence>
<reference evidence="6" key="1">
    <citation type="journal article" date="2019" name="Int. J. Syst. Evol. Microbiol.">
        <title>The Global Catalogue of Microorganisms (GCM) 10K type strain sequencing project: providing services to taxonomists for standard genome sequencing and annotation.</title>
        <authorList>
            <consortium name="The Broad Institute Genomics Platform"/>
            <consortium name="The Broad Institute Genome Sequencing Center for Infectious Disease"/>
            <person name="Wu L."/>
            <person name="Ma J."/>
        </authorList>
    </citation>
    <scope>NUCLEOTIDE SEQUENCE [LARGE SCALE GENOMIC DNA]</scope>
    <source>
        <strain evidence="6">JCM 19134</strain>
    </source>
</reference>
<dbReference type="SUPFAM" id="SSF46689">
    <property type="entry name" value="Homeodomain-like"/>
    <property type="match status" value="1"/>
</dbReference>
<dbReference type="GO" id="GO:0003700">
    <property type="term" value="F:DNA-binding transcription factor activity"/>
    <property type="evidence" value="ECO:0007669"/>
    <property type="project" value="InterPro"/>
</dbReference>
<dbReference type="SMART" id="SM00342">
    <property type="entry name" value="HTH_ARAC"/>
    <property type="match status" value="1"/>
</dbReference>
<dbReference type="EMBL" id="BAABLX010000004">
    <property type="protein sequence ID" value="GAA4932462.1"/>
    <property type="molecule type" value="Genomic_DNA"/>
</dbReference>
<keyword evidence="1" id="KW-0805">Transcription regulation</keyword>
<comment type="caution">
    <text evidence="5">The sequence shown here is derived from an EMBL/GenBank/DDBJ whole genome shotgun (WGS) entry which is preliminary data.</text>
</comment>
<feature type="domain" description="HTH araC/xylS-type" evidence="4">
    <location>
        <begin position="246"/>
        <end position="344"/>
    </location>
</feature>
<dbReference type="GO" id="GO:0000976">
    <property type="term" value="F:transcription cis-regulatory region binding"/>
    <property type="evidence" value="ECO:0007669"/>
    <property type="project" value="TreeGrafter"/>
</dbReference>
<dbReference type="GO" id="GO:0005829">
    <property type="term" value="C:cytosol"/>
    <property type="evidence" value="ECO:0007669"/>
    <property type="project" value="TreeGrafter"/>
</dbReference>
<organism evidence="5 6">
    <name type="scientific">Halioxenophilus aromaticivorans</name>
    <dbReference type="NCBI Taxonomy" id="1306992"/>
    <lineage>
        <taxon>Bacteria</taxon>
        <taxon>Pseudomonadati</taxon>
        <taxon>Pseudomonadota</taxon>
        <taxon>Gammaproteobacteria</taxon>
        <taxon>Alteromonadales</taxon>
        <taxon>Alteromonadaceae</taxon>
        <taxon>Halioxenophilus</taxon>
    </lineage>
</organism>
<gene>
    <name evidence="5" type="ORF">GCM10025791_06250</name>
</gene>